<dbReference type="InterPro" id="IPR050226">
    <property type="entry name" value="NagZ_Beta-hexosaminidase"/>
</dbReference>
<dbReference type="SUPFAM" id="SSF51445">
    <property type="entry name" value="(Trans)glycosidases"/>
    <property type="match status" value="1"/>
</dbReference>
<dbReference type="VEuPathDB" id="FungiDB:C5L36_0C02630"/>
<comment type="caution">
    <text evidence="6">The sequence shown here is derived from an EMBL/GenBank/DDBJ whole genome shotgun (WGS) entry which is preliminary data.</text>
</comment>
<dbReference type="SUPFAM" id="SSF55729">
    <property type="entry name" value="Acyl-CoA N-acyltransferases (Nat)"/>
    <property type="match status" value="1"/>
</dbReference>
<name>A0A099P8I5_PICKU</name>
<dbReference type="HOGENOM" id="CLU_008392_3_0_1"/>
<dbReference type="InterPro" id="IPR017853">
    <property type="entry name" value="GH"/>
</dbReference>
<gene>
    <name evidence="6" type="ORF">JL09_g447</name>
</gene>
<dbReference type="Gene3D" id="3.40.50.1700">
    <property type="entry name" value="Glycoside hydrolase family 3 C-terminal domain"/>
    <property type="match status" value="1"/>
</dbReference>
<keyword evidence="3" id="KW-0326">Glycosidase</keyword>
<evidence type="ECO:0000256" key="1">
    <source>
        <dbReference type="ARBA" id="ARBA00005336"/>
    </source>
</evidence>
<dbReference type="InterPro" id="IPR016181">
    <property type="entry name" value="Acyl_CoA_acyltransferase"/>
</dbReference>
<dbReference type="GO" id="GO:0009254">
    <property type="term" value="P:peptidoglycan turnover"/>
    <property type="evidence" value="ECO:0007669"/>
    <property type="project" value="TreeGrafter"/>
</dbReference>
<dbReference type="eggNOG" id="ENOG502QTNX">
    <property type="taxonomic scope" value="Eukaryota"/>
</dbReference>
<evidence type="ECO:0000256" key="2">
    <source>
        <dbReference type="ARBA" id="ARBA00022801"/>
    </source>
</evidence>
<keyword evidence="2" id="KW-0378">Hydrolase</keyword>
<comment type="similarity">
    <text evidence="1">Belongs to the glycosyl hydrolase 3 family.</text>
</comment>
<dbReference type="GO" id="GO:0016747">
    <property type="term" value="F:acyltransferase activity, transferring groups other than amino-acyl groups"/>
    <property type="evidence" value="ECO:0007669"/>
    <property type="project" value="InterPro"/>
</dbReference>
<accession>A0A099P8I5</accession>
<dbReference type="InterPro" id="IPR036881">
    <property type="entry name" value="Glyco_hydro_3_C_sf"/>
</dbReference>
<evidence type="ECO:0000313" key="7">
    <source>
        <dbReference type="Proteomes" id="UP000029867"/>
    </source>
</evidence>
<sequence length="994" mass="113113">MLQNSREIGKLLFAGFREKYFTSECDAATLMRDHHVRCFILQIHNFVSIEQFMRLINDLQGYAYKMQFDSPLIIAINEETYNFLTRVVQIKELTLFPTYMALTATRDINKIFDIGKAMGIELKSIGINMVFGPSLDICSKVVMDVIGTNSFGVNPDEVIRFGGAFLYGLKEGGLIINVGHFPGIGKSYVHRIGEVPVLLDSLSALESFNCLPFKKIIEHNLVDSVLVSTVLIPNAVSKDANACLNPKIVDGMLRNDMNFDKLVIAENIEVQDLYVKYGIGQAASIAIAYAHCDMVMVVSNFEYQLEALEYLSKAFSDGNYQSTLINAIRRIDEFLGKVSWSDDNIKVNSIILDEHRELAITAFKKSITLVKNLENLIPLKHYNNPSNNIFGSSEVLIFTPNLNETYRKVVKLLKSGNDKHGISASNIVYTTKRFTSDIKRKIAGSWMVILFADDLCSNHYILDLIKEINDCLTSSQHLVVVSADSPYYFFNDESLVPTFICTYGDSYEALKLVPELIFGNYEACGVIPGEINKEKDFQGVLSELSNSEYTNGNDRSKFEILLNKPSRKEIDIDESYKMTLQAGELNTSTKMKIKSWVVEEFDGTRDSSLFNMLKSSIVSNSNRLIDLDMFTRTWEFTEYFSDFYKTFVVRNPTLNLVYGMVVVIVDDISKIGHICYMMVSKGKRRQGVGEALHQHAIKYMTIDRNCTTILLGCTFPMFSIFPPNIIDEIFTVLEYLRTKNQFNLDVDDVSMQLIGFFKSFGWSYTRQNKGLCQLSRKILMILNYKDWTFPMKDNSYEFLQNVIDLSIRFDIEDDATSGFNVTLKKLRNGEFDDYEEMLFPQMYSATKLVIEHELKEVAQGFKRNTFCIYARINGVICGGCIVYTSHSRLSLFYPFIEHVKGSTDEVIAGITGFFINYKTENGNKTGRGNINDNELIKLGILSACIEILHSLGIDKCLLHNIHKDDNELYRDCGFQTFLEYCACYGSKQAFEWIV</sequence>
<dbReference type="Gene3D" id="3.40.630.30">
    <property type="match status" value="1"/>
</dbReference>
<dbReference type="EMBL" id="JQFK01000002">
    <property type="protein sequence ID" value="KGK40539.1"/>
    <property type="molecule type" value="Genomic_DNA"/>
</dbReference>
<protein>
    <submittedName>
        <fullName evidence="6">Uncharacterized protein</fullName>
    </submittedName>
</protein>
<dbReference type="InterPro" id="IPR000182">
    <property type="entry name" value="GNAT_dom"/>
</dbReference>
<feature type="domain" description="N-acetyltransferase" evidence="4">
    <location>
        <begin position="655"/>
        <end position="713"/>
    </location>
</feature>
<dbReference type="InterPro" id="IPR001764">
    <property type="entry name" value="Glyco_hydro_3_N"/>
</dbReference>
<evidence type="ECO:0000313" key="6">
    <source>
        <dbReference type="EMBL" id="KGK40539.1"/>
    </source>
</evidence>
<dbReference type="GO" id="GO:0005975">
    <property type="term" value="P:carbohydrate metabolic process"/>
    <property type="evidence" value="ECO:0007669"/>
    <property type="project" value="InterPro"/>
</dbReference>
<dbReference type="Gene3D" id="3.20.20.300">
    <property type="entry name" value="Glycoside hydrolase, family 3, N-terminal domain"/>
    <property type="match status" value="1"/>
</dbReference>
<dbReference type="Pfam" id="PF00933">
    <property type="entry name" value="Glyco_hydro_3"/>
    <property type="match status" value="1"/>
</dbReference>
<evidence type="ECO:0000256" key="3">
    <source>
        <dbReference type="ARBA" id="ARBA00023295"/>
    </source>
</evidence>
<evidence type="ECO:0000259" key="4">
    <source>
        <dbReference type="Pfam" id="PF00583"/>
    </source>
</evidence>
<dbReference type="Pfam" id="PF00583">
    <property type="entry name" value="Acetyltransf_1"/>
    <property type="match status" value="1"/>
</dbReference>
<dbReference type="GO" id="GO:0004553">
    <property type="term" value="F:hydrolase activity, hydrolyzing O-glycosyl compounds"/>
    <property type="evidence" value="ECO:0007669"/>
    <property type="project" value="InterPro"/>
</dbReference>
<evidence type="ECO:0000259" key="5">
    <source>
        <dbReference type="Pfam" id="PF00933"/>
    </source>
</evidence>
<organism evidence="6 7">
    <name type="scientific">Pichia kudriavzevii</name>
    <name type="common">Yeast</name>
    <name type="synonym">Issatchenkia orientalis</name>
    <dbReference type="NCBI Taxonomy" id="4909"/>
    <lineage>
        <taxon>Eukaryota</taxon>
        <taxon>Fungi</taxon>
        <taxon>Dikarya</taxon>
        <taxon>Ascomycota</taxon>
        <taxon>Saccharomycotina</taxon>
        <taxon>Pichiomycetes</taxon>
        <taxon>Pichiales</taxon>
        <taxon>Pichiaceae</taxon>
        <taxon>Pichia</taxon>
    </lineage>
</organism>
<dbReference type="AlphaFoldDB" id="A0A099P8I5"/>
<dbReference type="CDD" id="cd04301">
    <property type="entry name" value="NAT_SF"/>
    <property type="match status" value="1"/>
</dbReference>
<proteinExistence type="inferred from homology"/>
<feature type="domain" description="Glycoside hydrolase family 3 N-terminal" evidence="5">
    <location>
        <begin position="24"/>
        <end position="331"/>
    </location>
</feature>
<reference evidence="7" key="1">
    <citation type="journal article" date="2014" name="Microb. Cell Fact.">
        <title>Exploiting Issatchenkia orientalis SD108 for succinic acid production.</title>
        <authorList>
            <person name="Xiao H."/>
            <person name="Shao Z."/>
            <person name="Jiang Y."/>
            <person name="Dole S."/>
            <person name="Zhao H."/>
        </authorList>
    </citation>
    <scope>NUCLEOTIDE SEQUENCE [LARGE SCALE GENOMIC DNA]</scope>
    <source>
        <strain evidence="7">SD108</strain>
    </source>
</reference>
<dbReference type="PANTHER" id="PTHR30480">
    <property type="entry name" value="BETA-HEXOSAMINIDASE-RELATED"/>
    <property type="match status" value="1"/>
</dbReference>
<dbReference type="Proteomes" id="UP000029867">
    <property type="component" value="Unassembled WGS sequence"/>
</dbReference>
<dbReference type="InterPro" id="IPR036962">
    <property type="entry name" value="Glyco_hydro_3_N_sf"/>
</dbReference>
<dbReference type="PANTHER" id="PTHR30480:SF8">
    <property type="entry name" value="PUTATIVE (AFU_ORTHOLOGUE AFUA_8G04060)-RELATED"/>
    <property type="match status" value="1"/>
</dbReference>